<feature type="transmembrane region" description="Helical" evidence="1">
    <location>
        <begin position="166"/>
        <end position="188"/>
    </location>
</feature>
<feature type="transmembrane region" description="Helical" evidence="1">
    <location>
        <begin position="65"/>
        <end position="82"/>
    </location>
</feature>
<keyword evidence="1" id="KW-0472">Membrane</keyword>
<keyword evidence="1" id="KW-0812">Transmembrane</keyword>
<feature type="transmembrane region" description="Helical" evidence="1">
    <location>
        <begin position="135"/>
        <end position="154"/>
    </location>
</feature>
<sequence length="263" mass="28998">MNSRKEVISGFEIEASWRFELDESRKEEGLAEIAQAVKKKKIRYYPSFGACILEQMRYQTWQNRLIQGGILLLALALCLALKKSKLEDVESIVLGSAFMAFAANICLSGVGSLFSRNMAELEQTLYFNLKQMVCIQILQAGILDGFILALFVIFYGDRAMGGTGAYLLYIIVPFLWSDIIYLHLLASMRAGGRTKGLESGMRGFTTGVICGMAAIFPAFLENAYAVIYLPAWGIAALAGIVVLCLEVRRLFGKIEGGEGLCLN</sequence>
<keyword evidence="1" id="KW-1133">Transmembrane helix</keyword>
<comment type="caution">
    <text evidence="2">The sequence shown here is derived from an EMBL/GenBank/DDBJ whole genome shotgun (WGS) entry which is preliminary data.</text>
</comment>
<evidence type="ECO:0000313" key="2">
    <source>
        <dbReference type="EMBL" id="MBU3874850.1"/>
    </source>
</evidence>
<evidence type="ECO:0008006" key="4">
    <source>
        <dbReference type="Google" id="ProtNLM"/>
    </source>
</evidence>
<evidence type="ECO:0000256" key="1">
    <source>
        <dbReference type="SAM" id="Phobius"/>
    </source>
</evidence>
<gene>
    <name evidence="2" type="ORF">HGO97_003350</name>
</gene>
<feature type="transmembrane region" description="Helical" evidence="1">
    <location>
        <begin position="226"/>
        <end position="245"/>
    </location>
</feature>
<keyword evidence="3" id="KW-1185">Reference proteome</keyword>
<dbReference type="EMBL" id="JABACJ020000002">
    <property type="protein sequence ID" value="MBU3874850.1"/>
    <property type="molecule type" value="Genomic_DNA"/>
</dbReference>
<dbReference type="Proteomes" id="UP000723714">
    <property type="component" value="Unassembled WGS sequence"/>
</dbReference>
<dbReference type="RefSeq" id="WP_216239421.1">
    <property type="nucleotide sequence ID" value="NZ_JABACJ020000002.1"/>
</dbReference>
<feature type="transmembrane region" description="Helical" evidence="1">
    <location>
        <begin position="200"/>
        <end position="220"/>
    </location>
</feature>
<name>A0ABS6CZU8_9FIRM</name>
<proteinExistence type="predicted"/>
<feature type="transmembrane region" description="Helical" evidence="1">
    <location>
        <begin position="94"/>
        <end position="114"/>
    </location>
</feature>
<accession>A0ABS6CZU8</accession>
<reference evidence="2 3" key="1">
    <citation type="submission" date="2021-06" db="EMBL/GenBank/DDBJ databases">
        <title>Faecalicatena sp. nov. isolated from porcine feces.</title>
        <authorList>
            <person name="Oh B.S."/>
            <person name="Lee J.H."/>
        </authorList>
    </citation>
    <scope>NUCLEOTIDE SEQUENCE [LARGE SCALE GENOMIC DNA]</scope>
    <source>
        <strain evidence="2 3">AGMB00832</strain>
    </source>
</reference>
<evidence type="ECO:0000313" key="3">
    <source>
        <dbReference type="Proteomes" id="UP000723714"/>
    </source>
</evidence>
<protein>
    <recommendedName>
        <fullName evidence="4">Membrane protein YesL</fullName>
    </recommendedName>
</protein>
<organism evidence="2 3">
    <name type="scientific">Faecalicatena faecalis</name>
    <dbReference type="NCBI Taxonomy" id="2726362"/>
    <lineage>
        <taxon>Bacteria</taxon>
        <taxon>Bacillati</taxon>
        <taxon>Bacillota</taxon>
        <taxon>Clostridia</taxon>
        <taxon>Lachnospirales</taxon>
        <taxon>Lachnospiraceae</taxon>
        <taxon>Faecalicatena</taxon>
    </lineage>
</organism>